<organism evidence="15 16">
    <name type="scientific">Nitzschia inconspicua</name>
    <dbReference type="NCBI Taxonomy" id="303405"/>
    <lineage>
        <taxon>Eukaryota</taxon>
        <taxon>Sar</taxon>
        <taxon>Stramenopiles</taxon>
        <taxon>Ochrophyta</taxon>
        <taxon>Bacillariophyta</taxon>
        <taxon>Bacillariophyceae</taxon>
        <taxon>Bacillariophycidae</taxon>
        <taxon>Bacillariales</taxon>
        <taxon>Bacillariaceae</taxon>
        <taxon>Nitzschia</taxon>
    </lineage>
</organism>
<evidence type="ECO:0000256" key="6">
    <source>
        <dbReference type="ARBA" id="ARBA00022670"/>
    </source>
</evidence>
<feature type="transmembrane region" description="Helical" evidence="13">
    <location>
        <begin position="717"/>
        <end position="739"/>
    </location>
</feature>
<dbReference type="Proteomes" id="UP000693970">
    <property type="component" value="Unassembled WGS sequence"/>
</dbReference>
<dbReference type="PANTHER" id="PTHR31412">
    <property type="entry name" value="ZINC METALLOPROTEASE EGY1"/>
    <property type="match status" value="1"/>
</dbReference>
<dbReference type="InterPro" id="IPR008915">
    <property type="entry name" value="Peptidase_M50"/>
</dbReference>
<keyword evidence="8" id="KW-0378">Hydrolase</keyword>
<feature type="transmembrane region" description="Helical" evidence="13">
    <location>
        <begin position="793"/>
        <end position="825"/>
    </location>
</feature>
<evidence type="ECO:0000256" key="12">
    <source>
        <dbReference type="SAM" id="Coils"/>
    </source>
</evidence>
<comment type="subcellular location">
    <subcellularLocation>
        <location evidence="1">Membrane</location>
        <topology evidence="1">Multi-pass membrane protein</topology>
    </subcellularLocation>
    <subcellularLocation>
        <location evidence="2">Plastid</location>
        <location evidence="2">Chloroplast</location>
    </subcellularLocation>
</comment>
<evidence type="ECO:0000256" key="8">
    <source>
        <dbReference type="ARBA" id="ARBA00022801"/>
    </source>
</evidence>
<evidence type="ECO:0000256" key="5">
    <source>
        <dbReference type="ARBA" id="ARBA00022640"/>
    </source>
</evidence>
<keyword evidence="11 13" id="KW-0472">Membrane</keyword>
<dbReference type="EMBL" id="JAGRRH010000019">
    <property type="protein sequence ID" value="KAG7349252.1"/>
    <property type="molecule type" value="Genomic_DNA"/>
</dbReference>
<keyword evidence="4" id="KW-0150">Chloroplast</keyword>
<protein>
    <submittedName>
        <fullName evidence="15">Peptidase M50 family protein</fullName>
    </submittedName>
</protein>
<evidence type="ECO:0000313" key="16">
    <source>
        <dbReference type="Proteomes" id="UP000693970"/>
    </source>
</evidence>
<dbReference type="AlphaFoldDB" id="A0A9K3KTG3"/>
<evidence type="ECO:0000256" key="11">
    <source>
        <dbReference type="ARBA" id="ARBA00023136"/>
    </source>
</evidence>
<evidence type="ECO:0000256" key="3">
    <source>
        <dbReference type="ARBA" id="ARBA00007931"/>
    </source>
</evidence>
<feature type="transmembrane region" description="Helical" evidence="13">
    <location>
        <begin position="845"/>
        <end position="869"/>
    </location>
</feature>
<evidence type="ECO:0000256" key="9">
    <source>
        <dbReference type="ARBA" id="ARBA00022946"/>
    </source>
</evidence>
<dbReference type="GO" id="GO:0008233">
    <property type="term" value="F:peptidase activity"/>
    <property type="evidence" value="ECO:0007669"/>
    <property type="project" value="UniProtKB-KW"/>
</dbReference>
<evidence type="ECO:0000256" key="10">
    <source>
        <dbReference type="ARBA" id="ARBA00022989"/>
    </source>
</evidence>
<keyword evidence="5" id="KW-0934">Plastid</keyword>
<dbReference type="GO" id="GO:0009507">
    <property type="term" value="C:chloroplast"/>
    <property type="evidence" value="ECO:0007669"/>
    <property type="project" value="UniProtKB-SubCell"/>
</dbReference>
<reference evidence="15" key="2">
    <citation type="submission" date="2021-04" db="EMBL/GenBank/DDBJ databases">
        <authorList>
            <person name="Podell S."/>
        </authorList>
    </citation>
    <scope>NUCLEOTIDE SEQUENCE</scope>
    <source>
        <strain evidence="15">Hildebrandi</strain>
    </source>
</reference>
<feature type="transmembrane region" description="Helical" evidence="13">
    <location>
        <begin position="683"/>
        <end position="705"/>
    </location>
</feature>
<dbReference type="GO" id="GO:0016020">
    <property type="term" value="C:membrane"/>
    <property type="evidence" value="ECO:0007669"/>
    <property type="project" value="UniProtKB-SubCell"/>
</dbReference>
<feature type="transmembrane region" description="Helical" evidence="13">
    <location>
        <begin position="751"/>
        <end position="772"/>
    </location>
</feature>
<dbReference type="GO" id="GO:0006508">
    <property type="term" value="P:proteolysis"/>
    <property type="evidence" value="ECO:0007669"/>
    <property type="project" value="UniProtKB-KW"/>
</dbReference>
<feature type="domain" description="Peptidase M50" evidence="14">
    <location>
        <begin position="623"/>
        <end position="796"/>
    </location>
</feature>
<evidence type="ECO:0000259" key="14">
    <source>
        <dbReference type="Pfam" id="PF02163"/>
    </source>
</evidence>
<keyword evidence="12" id="KW-0175">Coiled coil</keyword>
<reference evidence="15" key="1">
    <citation type="journal article" date="2021" name="Sci. Rep.">
        <title>Diploid genomic architecture of Nitzschia inconspicua, an elite biomass production diatom.</title>
        <authorList>
            <person name="Oliver A."/>
            <person name="Podell S."/>
            <person name="Pinowska A."/>
            <person name="Traller J.C."/>
            <person name="Smith S.R."/>
            <person name="McClure R."/>
            <person name="Beliaev A."/>
            <person name="Bohutskyi P."/>
            <person name="Hill E.A."/>
            <person name="Rabines A."/>
            <person name="Zheng H."/>
            <person name="Allen L.Z."/>
            <person name="Kuo A."/>
            <person name="Grigoriev I.V."/>
            <person name="Allen A.E."/>
            <person name="Hazlebeck D."/>
            <person name="Allen E.E."/>
        </authorList>
    </citation>
    <scope>NUCLEOTIDE SEQUENCE</scope>
    <source>
        <strain evidence="15">Hildebrandi</strain>
    </source>
</reference>
<comment type="similarity">
    <text evidence="3">Belongs to the peptidase M50B family.</text>
</comment>
<evidence type="ECO:0000256" key="2">
    <source>
        <dbReference type="ARBA" id="ARBA00004229"/>
    </source>
</evidence>
<accession>A0A9K3KTG3</accession>
<dbReference type="InterPro" id="IPR044838">
    <property type="entry name" value="EGY1-like"/>
</dbReference>
<evidence type="ECO:0000256" key="7">
    <source>
        <dbReference type="ARBA" id="ARBA00022692"/>
    </source>
</evidence>
<dbReference type="CDD" id="cd06160">
    <property type="entry name" value="S2P-M50_like_2"/>
    <property type="match status" value="1"/>
</dbReference>
<name>A0A9K3KTG3_9STRA</name>
<keyword evidence="6" id="KW-0645">Protease</keyword>
<feature type="transmembrane region" description="Helical" evidence="13">
    <location>
        <begin position="614"/>
        <end position="639"/>
    </location>
</feature>
<keyword evidence="16" id="KW-1185">Reference proteome</keyword>
<keyword evidence="10 13" id="KW-1133">Transmembrane helix</keyword>
<feature type="transmembrane region" description="Helical" evidence="13">
    <location>
        <begin position="651"/>
        <end position="671"/>
    </location>
</feature>
<dbReference type="Pfam" id="PF02163">
    <property type="entry name" value="Peptidase_M50"/>
    <property type="match status" value="1"/>
</dbReference>
<proteinExistence type="inferred from homology"/>
<gene>
    <name evidence="15" type="ORF">IV203_011849</name>
</gene>
<evidence type="ECO:0000256" key="13">
    <source>
        <dbReference type="SAM" id="Phobius"/>
    </source>
</evidence>
<evidence type="ECO:0000313" key="15">
    <source>
        <dbReference type="EMBL" id="KAG7349252.1"/>
    </source>
</evidence>
<comment type="caution">
    <text evidence="15">The sequence shown here is derived from an EMBL/GenBank/DDBJ whole genome shotgun (WGS) entry which is preliminary data.</text>
</comment>
<dbReference type="OrthoDB" id="195057at2759"/>
<dbReference type="PANTHER" id="PTHR31412:SF0">
    <property type="entry name" value="ZINC METALLOPROTEASE EGY1, CHLOROPLASTIC-RELATED"/>
    <property type="match status" value="1"/>
</dbReference>
<keyword evidence="9" id="KW-0809">Transit peptide</keyword>
<keyword evidence="7 13" id="KW-0812">Transmembrane</keyword>
<evidence type="ECO:0000256" key="1">
    <source>
        <dbReference type="ARBA" id="ARBA00004141"/>
    </source>
</evidence>
<feature type="coiled-coil region" evidence="12">
    <location>
        <begin position="145"/>
        <end position="186"/>
    </location>
</feature>
<sequence>MLLQLSATSLATHTARHRHSPRVIFKASLMNKYVRKAVSLLLVLFLWTIHGFQWRQPPQLRCRHRRNERHSLVAKPRVAPKLQYDDSNGGYQKNIFSIVVPRVLLTQFQSFSSLWASANASAASLNVEEEEEEEEEDVSFANQTQSELIAKAEALRAKAQAIRAEAQAMEADLQETNSKRQKAKLAEIDGMIATLFSSKLFASKGESATSSNVKRNQTTDSLTSTTLIPDARVVADRLQNGRYSQEQILAVVDRLFNLQAKAAGQVVTVETILPFPTDSYDIVIQTENSSEQFGDYLEALTQATNILDEGTAALQDQLAFSMTSSDSMSTSGSNSRSSTVSKGDGRLEIAIRTRIKELRKIQDLKQNRLLAADISKVVSAVTNGTVEEYIRQTFGLQESEIQELVEKKLLLQNSTTGEIAPIPPWVPSTLLPYIVATNVSTIDPTEIKLIEKEVLLGSRFLLTKTESVPGAALFRGNIRMNLGKITSSDDRGKASYFDYTTAEVFVELQDRLEAVGLGDRVQLFLMADLDAEPRMQGTRPAMAAMEEEPKPVLLAVSKAVTPDESLLKKSWIKTVGKQVSYPLTALSIFYYSISMHALNPNFFDALVKRRDLTALYTCIPVALGTVLLQTIHEVAHYLVAKRKQIKIGPPVPIPSFHLTLFPFFGCITPLRSFPKNRAALLDFALSGPLSALAASLALVIGGALLTVRASPFQLAQFPVMSVANMKSSFLLGSILSWLAPKTMMLPLAQPVPMHPLFVVGASGLIYNALNLLPIFRLDGGRACFAAMGQRQGAVISVFSLLLMVSMVLSGASSIFMSWTFLVVLLQRRQEIPPRDDVTEVDGKRLTLWLLSFLLCASILAPFPGVRLLAM</sequence>
<evidence type="ECO:0000256" key="4">
    <source>
        <dbReference type="ARBA" id="ARBA00022528"/>
    </source>
</evidence>